<accession>A0A2V3VZ53</accession>
<keyword evidence="1" id="KW-0472">Membrane</keyword>
<dbReference type="AlphaFoldDB" id="A0A2V3VZ53"/>
<comment type="caution">
    <text evidence="2">The sequence shown here is derived from an EMBL/GenBank/DDBJ whole genome shotgun (WGS) entry which is preliminary data.</text>
</comment>
<dbReference type="Proteomes" id="UP000247978">
    <property type="component" value="Unassembled WGS sequence"/>
</dbReference>
<keyword evidence="3" id="KW-1185">Reference proteome</keyword>
<feature type="transmembrane region" description="Helical" evidence="1">
    <location>
        <begin position="49"/>
        <end position="70"/>
    </location>
</feature>
<protein>
    <submittedName>
        <fullName evidence="2">Uncharacterized protein</fullName>
    </submittedName>
</protein>
<proteinExistence type="predicted"/>
<gene>
    <name evidence="2" type="ORF">DFR56_11121</name>
</gene>
<dbReference type="EMBL" id="QJJQ01000011">
    <property type="protein sequence ID" value="PXW85255.1"/>
    <property type="molecule type" value="Genomic_DNA"/>
</dbReference>
<sequence>MNTSVLQHQYAFIASILYIYTLNTVDNIVEFLNKSLVMDKDYQHNAAPFWIIVLIVLIVGGLVLAGLMWACNKFGGGAKFDGKFEVLGAKVRIRCS</sequence>
<keyword evidence="1" id="KW-0812">Transmembrane</keyword>
<evidence type="ECO:0000256" key="1">
    <source>
        <dbReference type="SAM" id="Phobius"/>
    </source>
</evidence>
<evidence type="ECO:0000313" key="2">
    <source>
        <dbReference type="EMBL" id="PXW85255.1"/>
    </source>
</evidence>
<evidence type="ECO:0000313" key="3">
    <source>
        <dbReference type="Proteomes" id="UP000247978"/>
    </source>
</evidence>
<reference evidence="2 3" key="1">
    <citation type="submission" date="2018-05" db="EMBL/GenBank/DDBJ databases">
        <title>Genomic Encyclopedia of Type Strains, Phase IV (KMG-IV): sequencing the most valuable type-strain genomes for metagenomic binning, comparative biology and taxonomic classification.</title>
        <authorList>
            <person name="Goeker M."/>
        </authorList>
    </citation>
    <scope>NUCLEOTIDE SEQUENCE [LARGE SCALE GENOMIC DNA]</scope>
    <source>
        <strain evidence="2 3">DSM 28556</strain>
    </source>
</reference>
<name>A0A2V3VZ53_9BACI</name>
<feature type="transmembrane region" description="Helical" evidence="1">
    <location>
        <begin position="12"/>
        <end position="29"/>
    </location>
</feature>
<keyword evidence="1" id="KW-1133">Transmembrane helix</keyword>
<dbReference type="RefSeq" id="WP_110396176.1">
    <property type="nucleotide sequence ID" value="NZ_JBHUHB010000001.1"/>
</dbReference>
<organism evidence="2 3">
    <name type="scientific">Pseudogracilibacillus auburnensis</name>
    <dbReference type="NCBI Taxonomy" id="1494959"/>
    <lineage>
        <taxon>Bacteria</taxon>
        <taxon>Bacillati</taxon>
        <taxon>Bacillota</taxon>
        <taxon>Bacilli</taxon>
        <taxon>Bacillales</taxon>
        <taxon>Bacillaceae</taxon>
        <taxon>Pseudogracilibacillus</taxon>
    </lineage>
</organism>